<dbReference type="SUPFAM" id="SSF46626">
    <property type="entry name" value="Cytochrome c"/>
    <property type="match status" value="1"/>
</dbReference>
<accession>A0ABZ3H7X9</accession>
<feature type="chain" id="PRO_5046291822" evidence="5">
    <location>
        <begin position="18"/>
        <end position="130"/>
    </location>
</feature>
<keyword evidence="8" id="KW-1185">Reference proteome</keyword>
<evidence type="ECO:0000259" key="6">
    <source>
        <dbReference type="PROSITE" id="PS51007"/>
    </source>
</evidence>
<name>A0ABZ3H7X9_9BACT</name>
<protein>
    <submittedName>
        <fullName evidence="7">DUF1924 domain-containing protein</fullName>
    </submittedName>
</protein>
<evidence type="ECO:0000313" key="7">
    <source>
        <dbReference type="EMBL" id="XAU14419.1"/>
    </source>
</evidence>
<dbReference type="InterPro" id="IPR009056">
    <property type="entry name" value="Cyt_c-like_dom"/>
</dbReference>
<feature type="signal peptide" evidence="5">
    <location>
        <begin position="1"/>
        <end position="17"/>
    </location>
</feature>
<evidence type="ECO:0000256" key="4">
    <source>
        <dbReference type="PROSITE-ProRule" id="PRU00433"/>
    </source>
</evidence>
<keyword evidence="3 4" id="KW-0408">Iron</keyword>
<dbReference type="InterPro" id="IPR015170">
    <property type="entry name" value="DUF1924_SHP"/>
</dbReference>
<dbReference type="Gene3D" id="1.10.760.10">
    <property type="entry name" value="Cytochrome c-like domain"/>
    <property type="match status" value="1"/>
</dbReference>
<dbReference type="Pfam" id="PF09086">
    <property type="entry name" value="DUF1924"/>
    <property type="match status" value="1"/>
</dbReference>
<keyword evidence="5" id="KW-0732">Signal</keyword>
<keyword evidence="2 4" id="KW-0479">Metal-binding</keyword>
<proteinExistence type="predicted"/>
<gene>
    <name evidence="7" type="ORF">WCY31_09175</name>
</gene>
<dbReference type="Proteomes" id="UP001447842">
    <property type="component" value="Chromosome"/>
</dbReference>
<organism evidence="7 8">
    <name type="scientific">Sulfurimonas diazotrophicus</name>
    <dbReference type="NCBI Taxonomy" id="3131939"/>
    <lineage>
        <taxon>Bacteria</taxon>
        <taxon>Pseudomonadati</taxon>
        <taxon>Campylobacterota</taxon>
        <taxon>Epsilonproteobacteria</taxon>
        <taxon>Campylobacterales</taxon>
        <taxon>Sulfurimonadaceae</taxon>
        <taxon>Sulfurimonas</taxon>
    </lineage>
</organism>
<dbReference type="RefSeq" id="WP_345972152.1">
    <property type="nucleotide sequence ID" value="NZ_CP147920.1"/>
</dbReference>
<evidence type="ECO:0000256" key="3">
    <source>
        <dbReference type="ARBA" id="ARBA00023004"/>
    </source>
</evidence>
<evidence type="ECO:0000256" key="5">
    <source>
        <dbReference type="SAM" id="SignalP"/>
    </source>
</evidence>
<feature type="domain" description="Cytochrome c" evidence="6">
    <location>
        <begin position="36"/>
        <end position="130"/>
    </location>
</feature>
<evidence type="ECO:0000256" key="2">
    <source>
        <dbReference type="ARBA" id="ARBA00022723"/>
    </source>
</evidence>
<dbReference type="InterPro" id="IPR036909">
    <property type="entry name" value="Cyt_c-like_dom_sf"/>
</dbReference>
<evidence type="ECO:0000256" key="1">
    <source>
        <dbReference type="ARBA" id="ARBA00022617"/>
    </source>
</evidence>
<keyword evidence="1 4" id="KW-0349">Heme</keyword>
<evidence type="ECO:0000313" key="8">
    <source>
        <dbReference type="Proteomes" id="UP001447842"/>
    </source>
</evidence>
<dbReference type="EMBL" id="CP147920">
    <property type="protein sequence ID" value="XAU14419.1"/>
    <property type="molecule type" value="Genomic_DNA"/>
</dbReference>
<sequence length="130" mass="14200">MKSILIAVVCASSLMAASPEVGNYMQQLQTEASEPFDAARGEALFTAEQIGKKGTKIACTSCHGSDLTQKGKNVNTGKIIDALSPGANPARLTSLKEVKKWLRRNFKDVYNREGTAQEKGDVLTYIMQYR</sequence>
<dbReference type="PROSITE" id="PS51007">
    <property type="entry name" value="CYTC"/>
    <property type="match status" value="1"/>
</dbReference>
<reference evidence="7 8" key="1">
    <citation type="submission" date="2024-03" db="EMBL/GenBank/DDBJ databases">
        <title>Sulfurimonas sp. HSL3-1.</title>
        <authorList>
            <person name="Wang S."/>
        </authorList>
    </citation>
    <scope>NUCLEOTIDE SEQUENCE [LARGE SCALE GENOMIC DNA]</scope>
    <source>
        <strain evidence="7 8">HSL3-1</strain>
    </source>
</reference>